<evidence type="ECO:0008006" key="3">
    <source>
        <dbReference type="Google" id="ProtNLM"/>
    </source>
</evidence>
<name>A0A8J3RB74_9ACTN</name>
<dbReference type="AlphaFoldDB" id="A0A8J3RB74"/>
<accession>A0A8J3RB74</accession>
<dbReference type="InterPro" id="IPR029063">
    <property type="entry name" value="SAM-dependent_MTases_sf"/>
</dbReference>
<evidence type="ECO:0000313" key="2">
    <source>
        <dbReference type="Proteomes" id="UP000610966"/>
    </source>
</evidence>
<dbReference type="Pfam" id="PF04672">
    <property type="entry name" value="Methyltransf_19"/>
    <property type="match status" value="1"/>
</dbReference>
<proteinExistence type="predicted"/>
<dbReference type="Gene3D" id="3.40.50.150">
    <property type="entry name" value="Vaccinia Virus protein VP39"/>
    <property type="match status" value="1"/>
</dbReference>
<keyword evidence="2" id="KW-1185">Reference proteome</keyword>
<protein>
    <recommendedName>
        <fullName evidence="3">S-adenosyl methyltransferase</fullName>
    </recommendedName>
</protein>
<dbReference type="PIRSF" id="PIRSF017393">
    <property type="entry name" value="MTase_SAV2177"/>
    <property type="match status" value="1"/>
</dbReference>
<gene>
    <name evidence="1" type="ORF">Mth01_40810</name>
</gene>
<sequence>MSDQDFAGPSDRPAAREIDTGVPQSARVWNYFLGGKDNYPVDRMVAEQAMRVFPQITEIARNDRGFLRRAVRYLAGEAGVRQFLDIGTGLPTMDNTHEVAQRIAPESRIVYVDNDPLVLVHAQALLTSTPPGVTDYIEADLREPDAILAGAARTLDFSRPVAIMLLGILHYIPDYDQVRAILARLLEAVPSGSYLAMTHSTSDLGDEAVRKANADALAIWNEHAPVPLTARSREQVGRFFDGLELVEPGMVSMSRWRPEDTPFGEPPVVAGFAALARKP</sequence>
<dbReference type="Proteomes" id="UP000610966">
    <property type="component" value="Unassembled WGS sequence"/>
</dbReference>
<dbReference type="RefSeq" id="WP_204017507.1">
    <property type="nucleotide sequence ID" value="NZ_BOOG01000040.1"/>
</dbReference>
<organism evidence="1 2">
    <name type="scientific">Sphaerimonospora thailandensis</name>
    <dbReference type="NCBI Taxonomy" id="795644"/>
    <lineage>
        <taxon>Bacteria</taxon>
        <taxon>Bacillati</taxon>
        <taxon>Actinomycetota</taxon>
        <taxon>Actinomycetes</taxon>
        <taxon>Streptosporangiales</taxon>
        <taxon>Streptosporangiaceae</taxon>
        <taxon>Sphaerimonospora</taxon>
    </lineage>
</organism>
<comment type="caution">
    <text evidence="1">The sequence shown here is derived from an EMBL/GenBank/DDBJ whole genome shotgun (WGS) entry which is preliminary data.</text>
</comment>
<dbReference type="EMBL" id="BOOG01000040">
    <property type="protein sequence ID" value="GIH71828.1"/>
    <property type="molecule type" value="Genomic_DNA"/>
</dbReference>
<dbReference type="InterPro" id="IPR006764">
    <property type="entry name" value="SAM_dep_MeTrfase_SAV2177_type"/>
</dbReference>
<reference evidence="1" key="1">
    <citation type="submission" date="2021-01" db="EMBL/GenBank/DDBJ databases">
        <title>Whole genome shotgun sequence of Sphaerimonospora thailandensis NBRC 107569.</title>
        <authorList>
            <person name="Komaki H."/>
            <person name="Tamura T."/>
        </authorList>
    </citation>
    <scope>NUCLEOTIDE SEQUENCE</scope>
    <source>
        <strain evidence="1">NBRC 107569</strain>
    </source>
</reference>
<dbReference type="SUPFAM" id="SSF53335">
    <property type="entry name" value="S-adenosyl-L-methionine-dependent methyltransferases"/>
    <property type="match status" value="1"/>
</dbReference>
<evidence type="ECO:0000313" key="1">
    <source>
        <dbReference type="EMBL" id="GIH71828.1"/>
    </source>
</evidence>